<keyword evidence="2 3" id="KW-0728">SH3 domain</keyword>
<dbReference type="InterPro" id="IPR001452">
    <property type="entry name" value="SH3_domain"/>
</dbReference>
<dbReference type="PANTHER" id="PTHR14167">
    <property type="entry name" value="SH3 DOMAIN-CONTAINING"/>
    <property type="match status" value="1"/>
</dbReference>
<dbReference type="CDD" id="cd07594">
    <property type="entry name" value="BAR_Endophilin_B"/>
    <property type="match status" value="1"/>
</dbReference>
<dbReference type="PROSITE" id="PS50002">
    <property type="entry name" value="SH3"/>
    <property type="match status" value="1"/>
</dbReference>
<dbReference type="GO" id="GO:0061024">
    <property type="term" value="P:membrane organization"/>
    <property type="evidence" value="ECO:0007669"/>
    <property type="project" value="TreeGrafter"/>
</dbReference>
<dbReference type="Proteomes" id="UP001458880">
    <property type="component" value="Unassembled WGS sequence"/>
</dbReference>
<evidence type="ECO:0000256" key="1">
    <source>
        <dbReference type="ARBA" id="ARBA00006697"/>
    </source>
</evidence>
<feature type="domain" description="BAR" evidence="5">
    <location>
        <begin position="59"/>
        <end position="293"/>
    </location>
</feature>
<comment type="similarity">
    <text evidence="1">Belongs to the endophilin family.</text>
</comment>
<dbReference type="SUPFAM" id="SSF103657">
    <property type="entry name" value="BAR/IMD domain-like"/>
    <property type="match status" value="1"/>
</dbReference>
<keyword evidence="7" id="KW-1185">Reference proteome</keyword>
<accession>A0AAW1MED3</accession>
<sequence length="371" mass="41924">MLIGHHMGYPVGCMDHLWIKERIKCSKVTRTTLNMMEFNVKKIVRDAGAAISRVVQLTEEKLGTSEKTELDAHFENLWERADSTKTWTEKIVRNAEAVLIPNPGNRIEDFIYEKIEKKKPTRLSNLEYLGLDMIEAGNEFGPGTSYGSTLIKVGQCEQKLGQTERDFIGSAGLSFTQPLQKFLDGEMKTIMKEKNLLATKRLDLDACKNRVRKARSLLGTPTAERDLRIAQSEFDRQAEITKLLLEGVSSSHAAHLRCLMEFVDTQARYYSQCSTIMAELQKELSSIASQSGAAPFTPTISINDHINDTASNNLKKARVLYDYDAKDTTELSLITDEVIFVSEIPKDDDYMWGQRGHQNGRVPKAFLEIIH</sequence>
<dbReference type="Gene3D" id="1.20.1270.60">
    <property type="entry name" value="Arfaptin homology (AH) domain/BAR domain"/>
    <property type="match status" value="1"/>
</dbReference>
<dbReference type="InterPro" id="IPR004148">
    <property type="entry name" value="BAR_dom"/>
</dbReference>
<dbReference type="CDD" id="cd11802">
    <property type="entry name" value="SH3_Endophilin_B"/>
    <property type="match status" value="1"/>
</dbReference>
<dbReference type="InterPro" id="IPR036028">
    <property type="entry name" value="SH3-like_dom_sf"/>
</dbReference>
<name>A0AAW1MED3_POPJA</name>
<evidence type="ECO:0000259" key="4">
    <source>
        <dbReference type="PROSITE" id="PS50002"/>
    </source>
</evidence>
<evidence type="ECO:0000313" key="7">
    <source>
        <dbReference type="Proteomes" id="UP001458880"/>
    </source>
</evidence>
<dbReference type="SMART" id="SM00721">
    <property type="entry name" value="BAR"/>
    <property type="match status" value="1"/>
</dbReference>
<comment type="caution">
    <text evidence="6">The sequence shown here is derived from an EMBL/GenBank/DDBJ whole genome shotgun (WGS) entry which is preliminary data.</text>
</comment>
<dbReference type="SUPFAM" id="SSF50044">
    <property type="entry name" value="SH3-domain"/>
    <property type="match status" value="1"/>
</dbReference>
<evidence type="ECO:0000313" key="6">
    <source>
        <dbReference type="EMBL" id="KAK9745903.1"/>
    </source>
</evidence>
<reference evidence="6 7" key="1">
    <citation type="journal article" date="2024" name="BMC Genomics">
        <title>De novo assembly and annotation of Popillia japonica's genome with initial clues to its potential as an invasive pest.</title>
        <authorList>
            <person name="Cucini C."/>
            <person name="Boschi S."/>
            <person name="Funari R."/>
            <person name="Cardaioli E."/>
            <person name="Iannotti N."/>
            <person name="Marturano G."/>
            <person name="Paoli F."/>
            <person name="Bruttini M."/>
            <person name="Carapelli A."/>
            <person name="Frati F."/>
            <person name="Nardi F."/>
        </authorList>
    </citation>
    <scope>NUCLEOTIDE SEQUENCE [LARGE SCALE GENOMIC DNA]</scope>
    <source>
        <strain evidence="6">DMR45628</strain>
    </source>
</reference>
<dbReference type="InterPro" id="IPR050384">
    <property type="entry name" value="Endophilin_SH3RF"/>
</dbReference>
<dbReference type="GO" id="GO:0016020">
    <property type="term" value="C:membrane"/>
    <property type="evidence" value="ECO:0007669"/>
    <property type="project" value="TreeGrafter"/>
</dbReference>
<proteinExistence type="inferred from homology"/>
<feature type="domain" description="SH3" evidence="4">
    <location>
        <begin position="312"/>
        <end position="371"/>
    </location>
</feature>
<dbReference type="Pfam" id="PF03114">
    <property type="entry name" value="BAR"/>
    <property type="match status" value="1"/>
</dbReference>
<protein>
    <submittedName>
        <fullName evidence="6">BAR domain</fullName>
    </submittedName>
</protein>
<dbReference type="PROSITE" id="PS51021">
    <property type="entry name" value="BAR"/>
    <property type="match status" value="1"/>
</dbReference>
<evidence type="ECO:0000259" key="5">
    <source>
        <dbReference type="PROSITE" id="PS51021"/>
    </source>
</evidence>
<evidence type="ECO:0000256" key="2">
    <source>
        <dbReference type="ARBA" id="ARBA00022443"/>
    </source>
</evidence>
<dbReference type="Gene3D" id="2.30.30.40">
    <property type="entry name" value="SH3 Domains"/>
    <property type="match status" value="1"/>
</dbReference>
<evidence type="ECO:0000256" key="3">
    <source>
        <dbReference type="PROSITE-ProRule" id="PRU00192"/>
    </source>
</evidence>
<dbReference type="Pfam" id="PF14604">
    <property type="entry name" value="SH3_9"/>
    <property type="match status" value="1"/>
</dbReference>
<dbReference type="EMBL" id="JASPKY010000044">
    <property type="protein sequence ID" value="KAK9745903.1"/>
    <property type="molecule type" value="Genomic_DNA"/>
</dbReference>
<gene>
    <name evidence="6" type="ORF">QE152_g6573</name>
</gene>
<dbReference type="SMART" id="SM00326">
    <property type="entry name" value="SH3"/>
    <property type="match status" value="1"/>
</dbReference>
<dbReference type="GO" id="GO:0005737">
    <property type="term" value="C:cytoplasm"/>
    <property type="evidence" value="ECO:0007669"/>
    <property type="project" value="InterPro"/>
</dbReference>
<dbReference type="PANTHER" id="PTHR14167:SF76">
    <property type="entry name" value="ENDOPHILIN B, ISOFORM A"/>
    <property type="match status" value="1"/>
</dbReference>
<dbReference type="InterPro" id="IPR027267">
    <property type="entry name" value="AH/BAR_dom_sf"/>
</dbReference>
<dbReference type="AlphaFoldDB" id="A0AAW1MED3"/>
<organism evidence="6 7">
    <name type="scientific">Popillia japonica</name>
    <name type="common">Japanese beetle</name>
    <dbReference type="NCBI Taxonomy" id="7064"/>
    <lineage>
        <taxon>Eukaryota</taxon>
        <taxon>Metazoa</taxon>
        <taxon>Ecdysozoa</taxon>
        <taxon>Arthropoda</taxon>
        <taxon>Hexapoda</taxon>
        <taxon>Insecta</taxon>
        <taxon>Pterygota</taxon>
        <taxon>Neoptera</taxon>
        <taxon>Endopterygota</taxon>
        <taxon>Coleoptera</taxon>
        <taxon>Polyphaga</taxon>
        <taxon>Scarabaeiformia</taxon>
        <taxon>Scarabaeidae</taxon>
        <taxon>Rutelinae</taxon>
        <taxon>Popillia</taxon>
    </lineage>
</organism>